<evidence type="ECO:0000256" key="2">
    <source>
        <dbReference type="SAM" id="SignalP"/>
    </source>
</evidence>
<evidence type="ECO:0000313" key="3">
    <source>
        <dbReference type="EMBL" id="MER7379710.1"/>
    </source>
</evidence>
<evidence type="ECO:0000256" key="1">
    <source>
        <dbReference type="SAM" id="MobiDB-lite"/>
    </source>
</evidence>
<sequence length="196" mass="20883">MTRSTAAIVSLLAATVATGLPTATASAAQPAPKPVVKLTGSSHTTPRPISVDEYVNSGGSPSTKPAAGAAAPKCWSAQFNDSLSVTNWPFPGEFEFAAFGYTGKWCDNNGTLWRMAVMNAYVQNVGPGTVIFSKKSHSTVGRTVWNNKYAIGVEKFNLAGTVEAASVKHTFSVERCIRSWGDRYGNRWQSKSCSVL</sequence>
<dbReference type="EMBL" id="JBEPFB010000037">
    <property type="protein sequence ID" value="MER7379710.1"/>
    <property type="molecule type" value="Genomic_DNA"/>
</dbReference>
<keyword evidence="2" id="KW-0732">Signal</keyword>
<comment type="caution">
    <text evidence="3">The sequence shown here is derived from an EMBL/GenBank/DDBJ whole genome shotgun (WGS) entry which is preliminary data.</text>
</comment>
<protein>
    <recommendedName>
        <fullName evidence="5">Secreted protein</fullName>
    </recommendedName>
</protein>
<evidence type="ECO:0000313" key="4">
    <source>
        <dbReference type="Proteomes" id="UP001486207"/>
    </source>
</evidence>
<feature type="chain" id="PRO_5047222365" description="Secreted protein" evidence="2">
    <location>
        <begin position="28"/>
        <end position="196"/>
    </location>
</feature>
<name>A0ABV1Y7X6_9ACTN</name>
<organism evidence="3 4">
    <name type="scientific">Streptomyces lanatus</name>
    <dbReference type="NCBI Taxonomy" id="66900"/>
    <lineage>
        <taxon>Bacteria</taxon>
        <taxon>Bacillati</taxon>
        <taxon>Actinomycetota</taxon>
        <taxon>Actinomycetes</taxon>
        <taxon>Kitasatosporales</taxon>
        <taxon>Streptomycetaceae</taxon>
        <taxon>Streptomyces</taxon>
    </lineage>
</organism>
<keyword evidence="4" id="KW-1185">Reference proteome</keyword>
<dbReference type="Proteomes" id="UP001486207">
    <property type="component" value="Unassembled WGS sequence"/>
</dbReference>
<proteinExistence type="predicted"/>
<reference evidence="3 4" key="1">
    <citation type="submission" date="2024-06" db="EMBL/GenBank/DDBJ databases">
        <title>The Natural Products Discovery Center: Release of the First 8490 Sequenced Strains for Exploring Actinobacteria Biosynthetic Diversity.</title>
        <authorList>
            <person name="Kalkreuter E."/>
            <person name="Kautsar S.A."/>
            <person name="Yang D."/>
            <person name="Bader C.D."/>
            <person name="Teijaro C.N."/>
            <person name="Fluegel L."/>
            <person name="Davis C.M."/>
            <person name="Simpson J.R."/>
            <person name="Lauterbach L."/>
            <person name="Steele A.D."/>
            <person name="Gui C."/>
            <person name="Meng S."/>
            <person name="Li G."/>
            <person name="Viehrig K."/>
            <person name="Ye F."/>
            <person name="Su P."/>
            <person name="Kiefer A.F."/>
            <person name="Nichols A."/>
            <person name="Cepeda A.J."/>
            <person name="Yan W."/>
            <person name="Fan B."/>
            <person name="Jiang Y."/>
            <person name="Adhikari A."/>
            <person name="Zheng C.-J."/>
            <person name="Schuster L."/>
            <person name="Cowan T.M."/>
            <person name="Smanski M.J."/>
            <person name="Chevrette M.G."/>
            <person name="De Carvalho L.P.S."/>
            <person name="Shen B."/>
        </authorList>
    </citation>
    <scope>NUCLEOTIDE SEQUENCE [LARGE SCALE GENOMIC DNA]</scope>
    <source>
        <strain evidence="3 4">NPDC000155</strain>
    </source>
</reference>
<gene>
    <name evidence="3" type="ORF">ABT384_44715</name>
</gene>
<accession>A0ABV1Y7X6</accession>
<evidence type="ECO:0008006" key="5">
    <source>
        <dbReference type="Google" id="ProtNLM"/>
    </source>
</evidence>
<feature type="signal peptide" evidence="2">
    <location>
        <begin position="1"/>
        <end position="27"/>
    </location>
</feature>
<feature type="region of interest" description="Disordered" evidence="1">
    <location>
        <begin position="23"/>
        <end position="50"/>
    </location>
</feature>
<dbReference type="RefSeq" id="WP_190075762.1">
    <property type="nucleotide sequence ID" value="NZ_BNBM01000028.1"/>
</dbReference>